<evidence type="ECO:0000256" key="3">
    <source>
        <dbReference type="ARBA" id="ARBA00022448"/>
    </source>
</evidence>
<feature type="transmembrane region" description="Helical" evidence="10">
    <location>
        <begin position="333"/>
        <end position="355"/>
    </location>
</feature>
<dbReference type="Proteomes" id="UP001501257">
    <property type="component" value="Unassembled WGS sequence"/>
</dbReference>
<feature type="transmembrane region" description="Helical" evidence="10">
    <location>
        <begin position="95"/>
        <end position="116"/>
    </location>
</feature>
<dbReference type="InterPro" id="IPR047984">
    <property type="entry name" value="XylE-like"/>
</dbReference>
<dbReference type="NCBIfam" id="TIGR00879">
    <property type="entry name" value="SP"/>
    <property type="match status" value="1"/>
</dbReference>
<dbReference type="EMBL" id="BAABLK010000015">
    <property type="protein sequence ID" value="GAA5226217.1"/>
    <property type="molecule type" value="Genomic_DNA"/>
</dbReference>
<keyword evidence="6 10" id="KW-1133">Transmembrane helix</keyword>
<dbReference type="PANTHER" id="PTHR48020:SF12">
    <property type="entry name" value="PROTON MYO-INOSITOL COTRANSPORTER"/>
    <property type="match status" value="1"/>
</dbReference>
<evidence type="ECO:0000256" key="10">
    <source>
        <dbReference type="SAM" id="Phobius"/>
    </source>
</evidence>
<evidence type="ECO:0000259" key="11">
    <source>
        <dbReference type="PROSITE" id="PS50850"/>
    </source>
</evidence>
<feature type="transmembrane region" description="Helical" evidence="10">
    <location>
        <begin position="26"/>
        <end position="51"/>
    </location>
</feature>
<keyword evidence="13" id="KW-1185">Reference proteome</keyword>
<dbReference type="PROSITE" id="PS00217">
    <property type="entry name" value="SUGAR_TRANSPORT_2"/>
    <property type="match status" value="1"/>
</dbReference>
<dbReference type="PANTHER" id="PTHR48020">
    <property type="entry name" value="PROTON MYO-INOSITOL COTRANSPORTER"/>
    <property type="match status" value="1"/>
</dbReference>
<keyword evidence="5 10" id="KW-0812">Transmembrane</keyword>
<evidence type="ECO:0000256" key="5">
    <source>
        <dbReference type="ARBA" id="ARBA00022692"/>
    </source>
</evidence>
<dbReference type="SUPFAM" id="SSF103473">
    <property type="entry name" value="MFS general substrate transporter"/>
    <property type="match status" value="1"/>
</dbReference>
<feature type="compositionally biased region" description="Acidic residues" evidence="9">
    <location>
        <begin position="476"/>
        <end position="485"/>
    </location>
</feature>
<dbReference type="PROSITE" id="PS50850">
    <property type="entry name" value="MFS"/>
    <property type="match status" value="1"/>
</dbReference>
<keyword evidence="7 10" id="KW-0472">Membrane</keyword>
<dbReference type="InterPro" id="IPR005829">
    <property type="entry name" value="Sugar_transporter_CS"/>
</dbReference>
<evidence type="ECO:0000256" key="1">
    <source>
        <dbReference type="ARBA" id="ARBA00004651"/>
    </source>
</evidence>
<feature type="transmembrane region" description="Helical" evidence="10">
    <location>
        <begin position="361"/>
        <end position="386"/>
    </location>
</feature>
<evidence type="ECO:0000256" key="6">
    <source>
        <dbReference type="ARBA" id="ARBA00022989"/>
    </source>
</evidence>
<evidence type="ECO:0000256" key="2">
    <source>
        <dbReference type="ARBA" id="ARBA00010992"/>
    </source>
</evidence>
<evidence type="ECO:0000313" key="13">
    <source>
        <dbReference type="Proteomes" id="UP001501257"/>
    </source>
</evidence>
<comment type="subcellular location">
    <subcellularLocation>
        <location evidence="1">Cell membrane</location>
        <topology evidence="1">Multi-pass membrane protein</topology>
    </subcellularLocation>
</comment>
<comment type="caution">
    <text evidence="12">The sequence shown here is derived from an EMBL/GenBank/DDBJ whole genome shotgun (WGS) entry which is preliminary data.</text>
</comment>
<dbReference type="Gene3D" id="1.20.1250.20">
    <property type="entry name" value="MFS general substrate transporter like domains"/>
    <property type="match status" value="1"/>
</dbReference>
<dbReference type="InterPro" id="IPR005828">
    <property type="entry name" value="MFS_sugar_transport-like"/>
</dbReference>
<keyword evidence="3 8" id="KW-0813">Transport</keyword>
<evidence type="ECO:0000256" key="4">
    <source>
        <dbReference type="ARBA" id="ARBA00022475"/>
    </source>
</evidence>
<protein>
    <submittedName>
        <fullName evidence="12">Sugar porter family MFS transporter</fullName>
    </submittedName>
</protein>
<feature type="transmembrane region" description="Helical" evidence="10">
    <location>
        <begin position="266"/>
        <end position="290"/>
    </location>
</feature>
<dbReference type="PROSITE" id="PS00216">
    <property type="entry name" value="SUGAR_TRANSPORT_1"/>
    <property type="match status" value="1"/>
</dbReference>
<feature type="transmembrane region" description="Helical" evidence="10">
    <location>
        <begin position="184"/>
        <end position="203"/>
    </location>
</feature>
<feature type="domain" description="Major facilitator superfamily (MFS) profile" evidence="11">
    <location>
        <begin position="26"/>
        <end position="453"/>
    </location>
</feature>
<evidence type="ECO:0000256" key="8">
    <source>
        <dbReference type="RuleBase" id="RU003346"/>
    </source>
</evidence>
<reference evidence="13" key="1">
    <citation type="journal article" date="2019" name="Int. J. Syst. Evol. Microbiol.">
        <title>The Global Catalogue of Microorganisms (GCM) 10K type strain sequencing project: providing services to taxonomists for standard genome sequencing and annotation.</title>
        <authorList>
            <consortium name="The Broad Institute Genomics Platform"/>
            <consortium name="The Broad Institute Genome Sequencing Center for Infectious Disease"/>
            <person name="Wu L."/>
            <person name="Ma J."/>
        </authorList>
    </citation>
    <scope>NUCLEOTIDE SEQUENCE [LARGE SCALE GENOMIC DNA]</scope>
    <source>
        <strain evidence="13">JCM 18952</strain>
    </source>
</reference>
<dbReference type="RefSeq" id="WP_210100471.1">
    <property type="nucleotide sequence ID" value="NZ_BAABLK010000015.1"/>
</dbReference>
<dbReference type="InterPro" id="IPR020846">
    <property type="entry name" value="MFS_dom"/>
</dbReference>
<feature type="transmembrane region" description="Helical" evidence="10">
    <location>
        <begin position="302"/>
        <end position="326"/>
    </location>
</feature>
<dbReference type="InterPro" id="IPR036259">
    <property type="entry name" value="MFS_trans_sf"/>
</dbReference>
<dbReference type="InterPro" id="IPR050814">
    <property type="entry name" value="Myo-inositol_Transporter"/>
</dbReference>
<keyword evidence="4" id="KW-1003">Cell membrane</keyword>
<evidence type="ECO:0000313" key="12">
    <source>
        <dbReference type="EMBL" id="GAA5226217.1"/>
    </source>
</evidence>
<accession>A0ABP9TI02</accession>
<feature type="transmembrane region" description="Helical" evidence="10">
    <location>
        <begin position="63"/>
        <end position="83"/>
    </location>
</feature>
<dbReference type="Pfam" id="PF00083">
    <property type="entry name" value="Sugar_tr"/>
    <property type="match status" value="1"/>
</dbReference>
<sequence>MSSSNAAKDAGSASERDRVVRRQKTAATLATFGGLLFGYDTGVISGALIYIRDDLQLSAVAEGFVVSCLLIGAAFGATFGGRFADRYGRRTTLRLAAVVFIVATLSSAVAPTYGLLITSRVVLGLAVGAVSAVVPMYISEIAGSRRRGILVNRNELMVVGGQLIADVLNAIISRTVGGEGVWRIMLGIAVVPAIVLLIGMFFVPESPRWYASRGRYEEAATSLREIRIESDVKPVVKVMRQAARGTETHEGRSSFSYLRLRWVRHVVLLAIGIAVVQQVTGINTIVYYAPTTLQQTGFSGDAALTATIAVGAMGVIAVLVGMTLIGKVARRRMLAIGQIGVIASMALLALSFALPDSTTRGYLILFFMVVFVFFEQCFISTVTWVLLSEILPMKIRGFAMGIAVFVLWTANFLVSQLFPILTEAVGSSWTFGLFAVLNVFALVFTLKKIPETKGHSLEELEIKFRKEFSRPSDNLADVDEDDAADNDVPPATPGQR</sequence>
<name>A0ABP9TI02_9MICC</name>
<dbReference type="InterPro" id="IPR003663">
    <property type="entry name" value="Sugar/inositol_transpt"/>
</dbReference>
<dbReference type="CDD" id="cd17359">
    <property type="entry name" value="MFS_XylE_like"/>
    <property type="match status" value="1"/>
</dbReference>
<evidence type="ECO:0000256" key="7">
    <source>
        <dbReference type="ARBA" id="ARBA00023136"/>
    </source>
</evidence>
<organism evidence="12 13">
    <name type="scientific">Paeniglutamicibacter antarcticus</name>
    <dbReference type="NCBI Taxonomy" id="494023"/>
    <lineage>
        <taxon>Bacteria</taxon>
        <taxon>Bacillati</taxon>
        <taxon>Actinomycetota</taxon>
        <taxon>Actinomycetes</taxon>
        <taxon>Micrococcales</taxon>
        <taxon>Micrococcaceae</taxon>
        <taxon>Paeniglutamicibacter</taxon>
    </lineage>
</organism>
<feature type="transmembrane region" description="Helical" evidence="10">
    <location>
        <begin position="398"/>
        <end position="421"/>
    </location>
</feature>
<feature type="transmembrane region" description="Helical" evidence="10">
    <location>
        <begin position="122"/>
        <end position="143"/>
    </location>
</feature>
<dbReference type="PRINTS" id="PR00171">
    <property type="entry name" value="SUGRTRNSPORT"/>
</dbReference>
<comment type="similarity">
    <text evidence="2 8">Belongs to the major facilitator superfamily. Sugar transporter (TC 2.A.1.1) family.</text>
</comment>
<feature type="transmembrane region" description="Helical" evidence="10">
    <location>
        <begin position="427"/>
        <end position="446"/>
    </location>
</feature>
<feature type="transmembrane region" description="Helical" evidence="10">
    <location>
        <begin position="155"/>
        <end position="172"/>
    </location>
</feature>
<proteinExistence type="inferred from homology"/>
<gene>
    <name evidence="12" type="ORF">GCM10025778_07480</name>
</gene>
<evidence type="ECO:0000256" key="9">
    <source>
        <dbReference type="SAM" id="MobiDB-lite"/>
    </source>
</evidence>
<feature type="region of interest" description="Disordered" evidence="9">
    <location>
        <begin position="472"/>
        <end position="496"/>
    </location>
</feature>